<evidence type="ECO:0000313" key="4">
    <source>
        <dbReference type="EMBL" id="KAJ3663899.1"/>
    </source>
</evidence>
<dbReference type="SUPFAM" id="SSF52833">
    <property type="entry name" value="Thioredoxin-like"/>
    <property type="match status" value="1"/>
</dbReference>
<dbReference type="EMBL" id="JALNTZ010000002">
    <property type="protein sequence ID" value="KAJ3663899.1"/>
    <property type="molecule type" value="Genomic_DNA"/>
</dbReference>
<dbReference type="PROSITE" id="PS50404">
    <property type="entry name" value="GST_NTER"/>
    <property type="match status" value="1"/>
</dbReference>
<dbReference type="InterPro" id="IPR010987">
    <property type="entry name" value="Glutathione-S-Trfase_C-like"/>
</dbReference>
<dbReference type="Pfam" id="PF13409">
    <property type="entry name" value="GST_N_2"/>
    <property type="match status" value="1"/>
</dbReference>
<dbReference type="PANTHER" id="PTHR43969">
    <property type="entry name" value="GLUTATHIONE S TRANSFERASE D10, ISOFORM A-RELATED"/>
    <property type="match status" value="1"/>
</dbReference>
<dbReference type="SUPFAM" id="SSF47616">
    <property type="entry name" value="GST C-terminal domain-like"/>
    <property type="match status" value="1"/>
</dbReference>
<dbReference type="SFLD" id="SFLDG01153">
    <property type="entry name" value="Main.4:_Theta-like"/>
    <property type="match status" value="1"/>
</dbReference>
<dbReference type="Pfam" id="PF00043">
    <property type="entry name" value="GST_C"/>
    <property type="match status" value="1"/>
</dbReference>
<dbReference type="Gene3D" id="1.20.1050.10">
    <property type="match status" value="1"/>
</dbReference>
<feature type="domain" description="GST C-terminal" evidence="3">
    <location>
        <begin position="89"/>
        <end position="217"/>
    </location>
</feature>
<dbReference type="FunFam" id="3.40.30.10:FF:000034">
    <property type="entry name" value="glutathione S-transferase 1"/>
    <property type="match status" value="1"/>
</dbReference>
<dbReference type="CDD" id="cd03045">
    <property type="entry name" value="GST_N_Delta_Epsilon"/>
    <property type="match status" value="1"/>
</dbReference>
<evidence type="ECO:0000256" key="1">
    <source>
        <dbReference type="ARBA" id="ARBA00011738"/>
    </source>
</evidence>
<dbReference type="Proteomes" id="UP001168821">
    <property type="component" value="Unassembled WGS sequence"/>
</dbReference>
<dbReference type="InterPro" id="IPR004045">
    <property type="entry name" value="Glutathione_S-Trfase_N"/>
</dbReference>
<dbReference type="SFLD" id="SFLDS00019">
    <property type="entry name" value="Glutathione_Transferase_(cytos"/>
    <property type="match status" value="1"/>
</dbReference>
<comment type="subunit">
    <text evidence="1">Homodimer.</text>
</comment>
<organism evidence="4 5">
    <name type="scientific">Zophobas morio</name>
    <dbReference type="NCBI Taxonomy" id="2755281"/>
    <lineage>
        <taxon>Eukaryota</taxon>
        <taxon>Metazoa</taxon>
        <taxon>Ecdysozoa</taxon>
        <taxon>Arthropoda</taxon>
        <taxon>Hexapoda</taxon>
        <taxon>Insecta</taxon>
        <taxon>Pterygota</taxon>
        <taxon>Neoptera</taxon>
        <taxon>Endopterygota</taxon>
        <taxon>Coleoptera</taxon>
        <taxon>Polyphaga</taxon>
        <taxon>Cucujiformia</taxon>
        <taxon>Tenebrionidae</taxon>
        <taxon>Zophobas</taxon>
    </lineage>
</organism>
<protein>
    <submittedName>
        <fullName evidence="4">Uncharacterized protein</fullName>
    </submittedName>
</protein>
<dbReference type="CDD" id="cd03177">
    <property type="entry name" value="GST_C_Delta_Epsilon"/>
    <property type="match status" value="1"/>
</dbReference>
<dbReference type="GO" id="GO:0004364">
    <property type="term" value="F:glutathione transferase activity"/>
    <property type="evidence" value="ECO:0007669"/>
    <property type="project" value="TreeGrafter"/>
</dbReference>
<dbReference type="InterPro" id="IPR036249">
    <property type="entry name" value="Thioredoxin-like_sf"/>
</dbReference>
<keyword evidence="5" id="KW-1185">Reference proteome</keyword>
<name>A0AA38J3N9_9CUCU</name>
<feature type="domain" description="GST N-terminal" evidence="2">
    <location>
        <begin position="1"/>
        <end position="83"/>
    </location>
</feature>
<dbReference type="Gene3D" id="3.40.30.10">
    <property type="entry name" value="Glutaredoxin"/>
    <property type="match status" value="1"/>
</dbReference>
<dbReference type="SFLD" id="SFLDG00358">
    <property type="entry name" value="Main_(cytGST)"/>
    <property type="match status" value="1"/>
</dbReference>
<dbReference type="PANTHER" id="PTHR43969:SF8">
    <property type="entry name" value="GLUTATHIONE S TRANSFERASE E13, ISOFORM A-RELATED"/>
    <property type="match status" value="1"/>
</dbReference>
<sequence length="217" mass="23924">MAPTLYMIPPSPPVRSVLMTAKALGLTLNEKIINFPAGEHLQPEYLKLNPQHTVPTLVDDDGFAVWDSNAINPYLIGKYAKDDSLYPQDLQKRAIVDQRLHFNGSVAFGAVAGIVRCILYEGKTCLDDNDKTRVEQVYAFLEAFLDDGKPWMAGDCLTVADYNLYATVSAGDVLVPIDGQKYPKVATWFEKVGNLPEAEATKKGLAIFESLISSKLQ</sequence>
<comment type="caution">
    <text evidence="4">The sequence shown here is derived from an EMBL/GenBank/DDBJ whole genome shotgun (WGS) entry which is preliminary data.</text>
</comment>
<dbReference type="InterPro" id="IPR036282">
    <property type="entry name" value="Glutathione-S-Trfase_C_sf"/>
</dbReference>
<accession>A0AA38J3N9</accession>
<evidence type="ECO:0000313" key="5">
    <source>
        <dbReference type="Proteomes" id="UP001168821"/>
    </source>
</evidence>
<dbReference type="GO" id="GO:0006749">
    <property type="term" value="P:glutathione metabolic process"/>
    <property type="evidence" value="ECO:0007669"/>
    <property type="project" value="TreeGrafter"/>
</dbReference>
<gene>
    <name evidence="4" type="ORF">Zmor_008117</name>
</gene>
<reference evidence="4" key="1">
    <citation type="journal article" date="2023" name="G3 (Bethesda)">
        <title>Whole genome assemblies of Zophobas morio and Tenebrio molitor.</title>
        <authorList>
            <person name="Kaur S."/>
            <person name="Stinson S.A."/>
            <person name="diCenzo G.C."/>
        </authorList>
    </citation>
    <scope>NUCLEOTIDE SEQUENCE</scope>
    <source>
        <strain evidence="4">QUZm001</strain>
    </source>
</reference>
<proteinExistence type="predicted"/>
<evidence type="ECO:0000259" key="3">
    <source>
        <dbReference type="PROSITE" id="PS50405"/>
    </source>
</evidence>
<dbReference type="InterPro" id="IPR004046">
    <property type="entry name" value="GST_C"/>
</dbReference>
<dbReference type="PROSITE" id="PS50405">
    <property type="entry name" value="GST_CTER"/>
    <property type="match status" value="1"/>
</dbReference>
<dbReference type="InterPro" id="IPR040079">
    <property type="entry name" value="Glutathione_S-Trfase"/>
</dbReference>
<dbReference type="FunFam" id="1.20.1050.10:FF:000007">
    <property type="entry name" value="Glutathione S-transferase 1-1"/>
    <property type="match status" value="1"/>
</dbReference>
<evidence type="ECO:0000259" key="2">
    <source>
        <dbReference type="PROSITE" id="PS50404"/>
    </source>
</evidence>
<dbReference type="AlphaFoldDB" id="A0AA38J3N9"/>